<feature type="domain" description="YspA cpYpsA-related SLOG" evidence="1">
    <location>
        <begin position="2"/>
        <end position="64"/>
    </location>
</feature>
<dbReference type="RefSeq" id="WP_209336657.1">
    <property type="nucleotide sequence ID" value="NZ_JAGIYY010000008.1"/>
</dbReference>
<keyword evidence="3" id="KW-1185">Reference proteome</keyword>
<evidence type="ECO:0000259" key="1">
    <source>
        <dbReference type="Pfam" id="PF10686"/>
    </source>
</evidence>
<dbReference type="AlphaFoldDB" id="A0A8J7R9A8"/>
<protein>
    <submittedName>
        <fullName evidence="2">DUF2493 domain-containing protein</fullName>
    </submittedName>
</protein>
<accession>A0A8J7R9A8</accession>
<evidence type="ECO:0000313" key="2">
    <source>
        <dbReference type="EMBL" id="MBP0440637.1"/>
    </source>
</evidence>
<dbReference type="Proteomes" id="UP000666240">
    <property type="component" value="Unassembled WGS sequence"/>
</dbReference>
<gene>
    <name evidence="2" type="ORF">J5Y06_18460</name>
</gene>
<reference evidence="2" key="1">
    <citation type="submission" date="2021-03" db="EMBL/GenBank/DDBJ databases">
        <title>Genome sequencing and assembly of Tianweitania sediminis.</title>
        <authorList>
            <person name="Chhetri G."/>
        </authorList>
    </citation>
    <scope>NUCLEOTIDE SEQUENCE</scope>
    <source>
        <strain evidence="2">Z8</strain>
    </source>
</reference>
<name>A0A8J7R9A8_9HYPH</name>
<dbReference type="Pfam" id="PF10686">
    <property type="entry name" value="YAcAr"/>
    <property type="match status" value="1"/>
</dbReference>
<proteinExistence type="predicted"/>
<dbReference type="InterPro" id="IPR019627">
    <property type="entry name" value="YAcAr"/>
</dbReference>
<evidence type="ECO:0000313" key="3">
    <source>
        <dbReference type="Proteomes" id="UP000666240"/>
    </source>
</evidence>
<dbReference type="EMBL" id="JAGIYY010000008">
    <property type="protein sequence ID" value="MBP0440637.1"/>
    <property type="molecule type" value="Genomic_DNA"/>
</dbReference>
<organism evidence="2 3">
    <name type="scientific">Tianweitania sediminis</name>
    <dbReference type="NCBI Taxonomy" id="1502156"/>
    <lineage>
        <taxon>Bacteria</taxon>
        <taxon>Pseudomonadati</taxon>
        <taxon>Pseudomonadota</taxon>
        <taxon>Alphaproteobacteria</taxon>
        <taxon>Hyphomicrobiales</taxon>
        <taxon>Phyllobacteriaceae</taxon>
        <taxon>Tianweitania</taxon>
    </lineage>
</organism>
<comment type="caution">
    <text evidence="2">The sequence shown here is derived from an EMBL/GenBank/DDBJ whole genome shotgun (WGS) entry which is preliminary data.</text>
</comment>
<sequence length="115" mass="12348">MTRVLVCGGRDYDNRDYVHQILDALDSVEVIIEGGATGADLAAASWATFSRKHIETFPADWKTHGKAAGPIRNQRMIDEGKPDLVIAFPGGRGTADMIRRAEAASIPVRREGGGG</sequence>